<organism evidence="2">
    <name type="scientific">Rhodopseudomonas palustris (strain BisA53)</name>
    <dbReference type="NCBI Taxonomy" id="316055"/>
    <lineage>
        <taxon>Bacteria</taxon>
        <taxon>Pseudomonadati</taxon>
        <taxon>Pseudomonadota</taxon>
        <taxon>Alphaproteobacteria</taxon>
        <taxon>Hyphomicrobiales</taxon>
        <taxon>Nitrobacteraceae</taxon>
        <taxon>Rhodopseudomonas</taxon>
    </lineage>
</organism>
<feature type="chain" id="PRO_5004165946" description="Cellulose biosynthesis protein BcsS" evidence="1">
    <location>
        <begin position="19"/>
        <end position="245"/>
    </location>
</feature>
<dbReference type="AlphaFoldDB" id="Q07R15"/>
<dbReference type="KEGG" id="rpe:RPE_1670"/>
<evidence type="ECO:0000313" key="2">
    <source>
        <dbReference type="EMBL" id="ABJ05619.1"/>
    </source>
</evidence>
<proteinExistence type="predicted"/>
<name>Q07R15_RHOP5</name>
<feature type="signal peptide" evidence="1">
    <location>
        <begin position="1"/>
        <end position="18"/>
    </location>
</feature>
<dbReference type="STRING" id="316055.RPE_1670"/>
<accession>Q07R15</accession>
<gene>
    <name evidence="2" type="ordered locus">RPE_1670</name>
</gene>
<sequence length="245" mass="26007">MRCVGVLCALSVALAALAAVTGEAWAEAPAIIAPAADQSGAGSPEQFLLFSGVELWRAGATAYGGLQWAPGGLDEDGLVARLLLSRNLDRHADSSTTIARVSALAGVRFKQGEFELKLMAGPQFESHDPTSPAASLRGARLGLQAVAETWWEPMPALMLASSWSATTLGTGFGGRLAAGVRLFDLIWSGPELSAFTDEFSTQTRVGLHLTGLRWQDLEWSAAAGYLRDSYQRNGAYGRVSVLVRR</sequence>
<reference evidence="2" key="1">
    <citation type="submission" date="2006-09" db="EMBL/GenBank/DDBJ databases">
        <title>Complete sequence of Rhodopseudomonas palustris BisA53.</title>
        <authorList>
            <consortium name="US DOE Joint Genome Institute"/>
            <person name="Copeland A."/>
            <person name="Lucas S."/>
            <person name="Lapidus A."/>
            <person name="Barry K."/>
            <person name="Detter J.C."/>
            <person name="Glavina del Rio T."/>
            <person name="Hammon N."/>
            <person name="Israni S."/>
            <person name="Dalin E."/>
            <person name="Tice H."/>
            <person name="Pitluck S."/>
            <person name="Chain P."/>
            <person name="Malfatti S."/>
            <person name="Shin M."/>
            <person name="Vergez L."/>
            <person name="Schmutz J."/>
            <person name="Larimer F."/>
            <person name="Land M."/>
            <person name="Hauser L."/>
            <person name="Pelletier D.A."/>
            <person name="Kyrpides N."/>
            <person name="Kim E."/>
            <person name="Harwood C.S."/>
            <person name="Oda Y."/>
            <person name="Richardson P."/>
        </authorList>
    </citation>
    <scope>NUCLEOTIDE SEQUENCE [LARGE SCALE GENOMIC DNA]</scope>
    <source>
        <strain evidence="2">BisA53</strain>
    </source>
</reference>
<keyword evidence="1" id="KW-0732">Signal</keyword>
<evidence type="ECO:0008006" key="3">
    <source>
        <dbReference type="Google" id="ProtNLM"/>
    </source>
</evidence>
<dbReference type="eggNOG" id="COG3637">
    <property type="taxonomic scope" value="Bacteria"/>
</dbReference>
<dbReference type="HOGENOM" id="CLU_080719_0_0_5"/>
<evidence type="ECO:0000256" key="1">
    <source>
        <dbReference type="SAM" id="SignalP"/>
    </source>
</evidence>
<dbReference type="EMBL" id="CP000463">
    <property type="protein sequence ID" value="ABJ05619.1"/>
    <property type="molecule type" value="Genomic_DNA"/>
</dbReference>
<protein>
    <recommendedName>
        <fullName evidence="3">Cellulose biosynthesis protein BcsS</fullName>
    </recommendedName>
</protein>
<dbReference type="Pfam" id="PF17036">
    <property type="entry name" value="CBP_BcsS"/>
    <property type="match status" value="1"/>
</dbReference>
<dbReference type="InterPro" id="IPR031485">
    <property type="entry name" value="CBP_BcsS"/>
</dbReference>